<feature type="compositionally biased region" description="Basic residues" evidence="1">
    <location>
        <begin position="79"/>
        <end position="95"/>
    </location>
</feature>
<dbReference type="VEuPathDB" id="FungiDB:Z517_12158"/>
<feature type="region of interest" description="Disordered" evidence="1">
    <location>
        <begin position="79"/>
        <end position="139"/>
    </location>
</feature>
<accession>A0A0D2G091</accession>
<organism evidence="2 3">
    <name type="scientific">Fonsecaea pedrosoi CBS 271.37</name>
    <dbReference type="NCBI Taxonomy" id="1442368"/>
    <lineage>
        <taxon>Eukaryota</taxon>
        <taxon>Fungi</taxon>
        <taxon>Dikarya</taxon>
        <taxon>Ascomycota</taxon>
        <taxon>Pezizomycotina</taxon>
        <taxon>Eurotiomycetes</taxon>
        <taxon>Chaetothyriomycetidae</taxon>
        <taxon>Chaetothyriales</taxon>
        <taxon>Herpotrichiellaceae</taxon>
        <taxon>Fonsecaea</taxon>
    </lineage>
</organism>
<dbReference type="GeneID" id="25311648"/>
<feature type="compositionally biased region" description="Low complexity" evidence="1">
    <location>
        <begin position="115"/>
        <end position="126"/>
    </location>
</feature>
<protein>
    <submittedName>
        <fullName evidence="2">Uncharacterized protein</fullName>
    </submittedName>
</protein>
<dbReference type="Proteomes" id="UP000053029">
    <property type="component" value="Unassembled WGS sequence"/>
</dbReference>
<dbReference type="EMBL" id="KN846977">
    <property type="protein sequence ID" value="KIW74218.1"/>
    <property type="molecule type" value="Genomic_DNA"/>
</dbReference>
<dbReference type="AlphaFoldDB" id="A0A0D2G091"/>
<evidence type="ECO:0000256" key="1">
    <source>
        <dbReference type="SAM" id="MobiDB-lite"/>
    </source>
</evidence>
<dbReference type="OrthoDB" id="5408734at2759"/>
<sequence length="139" mass="15266">MDTSNEVNPDAGWQPNGRPQSTIALDFSATLDDLFKLNGIGALEEAVVQKQDTVLSQRYELETLETKLREADEKLKRLEAKHRRQQSTVITKRKPVSANAFGLADNETEEDSSGDSDGQQGRSPSSARADGPGYNNSRT</sequence>
<dbReference type="RefSeq" id="XP_013278026.1">
    <property type="nucleotide sequence ID" value="XM_013422572.1"/>
</dbReference>
<keyword evidence="3" id="KW-1185">Reference proteome</keyword>
<dbReference type="HOGENOM" id="CLU_076635_4_0_1"/>
<evidence type="ECO:0000313" key="3">
    <source>
        <dbReference type="Proteomes" id="UP000053029"/>
    </source>
</evidence>
<reference evidence="2 3" key="1">
    <citation type="submission" date="2015-01" db="EMBL/GenBank/DDBJ databases">
        <title>The Genome Sequence of Fonsecaea pedrosoi CBS 271.37.</title>
        <authorList>
            <consortium name="The Broad Institute Genomics Platform"/>
            <person name="Cuomo C."/>
            <person name="de Hoog S."/>
            <person name="Gorbushina A."/>
            <person name="Stielow B."/>
            <person name="Teixiera M."/>
            <person name="Abouelleil A."/>
            <person name="Chapman S.B."/>
            <person name="Priest M."/>
            <person name="Young S.K."/>
            <person name="Wortman J."/>
            <person name="Nusbaum C."/>
            <person name="Birren B."/>
        </authorList>
    </citation>
    <scope>NUCLEOTIDE SEQUENCE [LARGE SCALE GENOMIC DNA]</scope>
    <source>
        <strain evidence="2 3">CBS 271.37</strain>
    </source>
</reference>
<evidence type="ECO:0000313" key="2">
    <source>
        <dbReference type="EMBL" id="KIW74218.1"/>
    </source>
</evidence>
<gene>
    <name evidence="2" type="ORF">Z517_12158</name>
</gene>
<name>A0A0D2G091_9EURO</name>
<proteinExistence type="predicted"/>